<gene>
    <name evidence="2" type="ORF">U14_04467</name>
</gene>
<dbReference type="CDD" id="cd01038">
    <property type="entry name" value="Endonuclease_DUF559"/>
    <property type="match status" value="1"/>
</dbReference>
<evidence type="ECO:0000313" key="2">
    <source>
        <dbReference type="EMBL" id="GAK53204.1"/>
    </source>
</evidence>
<dbReference type="AlphaFoldDB" id="A0A0S6W487"/>
<proteinExistence type="predicted"/>
<protein>
    <recommendedName>
        <fullName evidence="1">DUF559 domain-containing protein</fullName>
    </recommendedName>
</protein>
<name>A0A0S6W487_9BACT</name>
<accession>A0A0S6W487</accession>
<dbReference type="PANTHER" id="PTHR38590">
    <property type="entry name" value="BLL0828 PROTEIN"/>
    <property type="match status" value="1"/>
</dbReference>
<reference evidence="2" key="1">
    <citation type="journal article" date="2015" name="PeerJ">
        <title>First genomic representation of candidate bacterial phylum KSB3 points to enhanced environmental sensing as a trigger of wastewater bulking.</title>
        <authorList>
            <person name="Sekiguchi Y."/>
            <person name="Ohashi A."/>
            <person name="Parks D.H."/>
            <person name="Yamauchi T."/>
            <person name="Tyson G.W."/>
            <person name="Hugenholtz P."/>
        </authorList>
    </citation>
    <scope>NUCLEOTIDE SEQUENCE [LARGE SCALE GENOMIC DNA]</scope>
</reference>
<keyword evidence="3" id="KW-1185">Reference proteome</keyword>
<dbReference type="InterPro" id="IPR007569">
    <property type="entry name" value="DUF559"/>
</dbReference>
<dbReference type="Gene3D" id="3.40.960.10">
    <property type="entry name" value="VSR Endonuclease"/>
    <property type="match status" value="1"/>
</dbReference>
<sequence length="131" mass="15324">MTRRKIIPYNPKLTALAKQLRQNMTLAEVLLWNHLKQKQMRGYDFDRQRPIDEYIVDFYCKDLMLAIEIDGTSHDLDTSAIKDVQRQQRLEALGIHILRFRDEAVKQDIANVLWGIEGGIIAYEGQKTTHL</sequence>
<organism evidence="2">
    <name type="scientific">Candidatus Moduliflexus flocculans</name>
    <dbReference type="NCBI Taxonomy" id="1499966"/>
    <lineage>
        <taxon>Bacteria</taxon>
        <taxon>Candidatus Moduliflexota</taxon>
        <taxon>Candidatus Moduliflexia</taxon>
        <taxon>Candidatus Moduliflexales</taxon>
        <taxon>Candidatus Moduliflexaceae</taxon>
    </lineage>
</organism>
<dbReference type="InterPro" id="IPR011335">
    <property type="entry name" value="Restrct_endonuc-II-like"/>
</dbReference>
<feature type="domain" description="DUF559" evidence="1">
    <location>
        <begin position="12"/>
        <end position="116"/>
    </location>
</feature>
<dbReference type="HOGENOM" id="CLU_107928_1_2_0"/>
<evidence type="ECO:0000259" key="1">
    <source>
        <dbReference type="Pfam" id="PF04480"/>
    </source>
</evidence>
<dbReference type="PANTHER" id="PTHR38590:SF1">
    <property type="entry name" value="BLL0828 PROTEIN"/>
    <property type="match status" value="1"/>
</dbReference>
<dbReference type="Pfam" id="PF04480">
    <property type="entry name" value="DUF559"/>
    <property type="match status" value="1"/>
</dbReference>
<dbReference type="Proteomes" id="UP000030700">
    <property type="component" value="Unassembled WGS sequence"/>
</dbReference>
<dbReference type="STRING" id="1499966.U14_04467"/>
<dbReference type="EMBL" id="DF820459">
    <property type="protein sequence ID" value="GAK53204.1"/>
    <property type="molecule type" value="Genomic_DNA"/>
</dbReference>
<evidence type="ECO:0000313" key="3">
    <source>
        <dbReference type="Proteomes" id="UP000030700"/>
    </source>
</evidence>
<dbReference type="InterPro" id="IPR047216">
    <property type="entry name" value="Endonuclease_DUF559_bact"/>
</dbReference>
<dbReference type="SUPFAM" id="SSF52980">
    <property type="entry name" value="Restriction endonuclease-like"/>
    <property type="match status" value="1"/>
</dbReference>